<keyword evidence="4" id="KW-0653">Protein transport</keyword>
<proteinExistence type="predicted"/>
<accession>A0A1J5SWN6</accession>
<evidence type="ECO:0000256" key="2">
    <source>
        <dbReference type="ARBA" id="ARBA00022448"/>
    </source>
</evidence>
<protein>
    <recommendedName>
        <fullName evidence="10">Twin-arginine translocase TatA/TatE family subunit</fullName>
    </recommendedName>
</protein>
<evidence type="ECO:0000256" key="3">
    <source>
        <dbReference type="ARBA" id="ARBA00022692"/>
    </source>
</evidence>
<keyword evidence="2" id="KW-0813">Transport</keyword>
<keyword evidence="7" id="KW-0472">Membrane</keyword>
<evidence type="ECO:0000256" key="4">
    <source>
        <dbReference type="ARBA" id="ARBA00022927"/>
    </source>
</evidence>
<comment type="subcellular location">
    <subcellularLocation>
        <location evidence="1">Membrane</location>
        <topology evidence="1">Single-pass membrane protein</topology>
    </subcellularLocation>
</comment>
<evidence type="ECO:0000256" key="7">
    <source>
        <dbReference type="ARBA" id="ARBA00023136"/>
    </source>
</evidence>
<dbReference type="InterPro" id="IPR003369">
    <property type="entry name" value="TatA/B/E"/>
</dbReference>
<dbReference type="GO" id="GO:0015031">
    <property type="term" value="P:protein transport"/>
    <property type="evidence" value="ECO:0007669"/>
    <property type="project" value="UniProtKB-KW"/>
</dbReference>
<dbReference type="EMBL" id="MIYT01000001">
    <property type="protein sequence ID" value="OIR12978.1"/>
    <property type="molecule type" value="Genomic_DNA"/>
</dbReference>
<evidence type="ECO:0000313" key="8">
    <source>
        <dbReference type="EMBL" id="OIR12978.1"/>
    </source>
</evidence>
<evidence type="ECO:0000256" key="5">
    <source>
        <dbReference type="ARBA" id="ARBA00022989"/>
    </source>
</evidence>
<gene>
    <name evidence="8" type="ORF">BEU05_00155</name>
</gene>
<dbReference type="Pfam" id="PF02416">
    <property type="entry name" value="TatA_B_E"/>
    <property type="match status" value="1"/>
</dbReference>
<keyword evidence="5" id="KW-1133">Transmembrane helix</keyword>
<reference evidence="8 9" key="1">
    <citation type="submission" date="2016-08" db="EMBL/GenBank/DDBJ databases">
        <title>New Insights into Marine Group III Euryarchaeota, from dark to light.</title>
        <authorList>
            <person name="Haro-Moreno J.M."/>
            <person name="Rodriguez-Valera F."/>
            <person name="Lopez-Garcia P."/>
            <person name="Moreira D."/>
            <person name="Martin-Cuadrado A.B."/>
        </authorList>
    </citation>
    <scope>NUCLEOTIDE SEQUENCE [LARGE SCALE GENOMIC DNA]</scope>
    <source>
        <strain evidence="8">CG-Bathy2</strain>
    </source>
</reference>
<dbReference type="Gene3D" id="1.20.5.3310">
    <property type="match status" value="1"/>
</dbReference>
<evidence type="ECO:0000256" key="6">
    <source>
        <dbReference type="ARBA" id="ARBA00023010"/>
    </source>
</evidence>
<comment type="caution">
    <text evidence="8">The sequence shown here is derived from an EMBL/GenBank/DDBJ whole genome shotgun (WGS) entry which is preliminary data.</text>
</comment>
<evidence type="ECO:0000313" key="9">
    <source>
        <dbReference type="Proteomes" id="UP000182853"/>
    </source>
</evidence>
<keyword evidence="6" id="KW-0811">Translocation</keyword>
<name>A0A1J5SWN6_9ARCH</name>
<evidence type="ECO:0008006" key="10">
    <source>
        <dbReference type="Google" id="ProtNLM"/>
    </source>
</evidence>
<sequence length="89" mass="9609">MNGPGLLELLVIGLLAWLLLGPRRLAEVARSLGVAWREFRGYRAFPLGAPGARGEEEQLRAAAERLGIATAGLDESELRSALQARLSKD</sequence>
<dbReference type="Proteomes" id="UP000182853">
    <property type="component" value="Unassembled WGS sequence"/>
</dbReference>
<evidence type="ECO:0000256" key="1">
    <source>
        <dbReference type="ARBA" id="ARBA00004167"/>
    </source>
</evidence>
<dbReference type="GO" id="GO:0016020">
    <property type="term" value="C:membrane"/>
    <property type="evidence" value="ECO:0007669"/>
    <property type="project" value="UniProtKB-ARBA"/>
</dbReference>
<dbReference type="AlphaFoldDB" id="A0A1J5SWN6"/>
<organism evidence="8 9">
    <name type="scientific">Marine Group III euryarchaeote CG-Bathy2</name>
    <dbReference type="NCBI Taxonomy" id="1889002"/>
    <lineage>
        <taxon>Archaea</taxon>
        <taxon>Methanobacteriati</taxon>
        <taxon>Thermoplasmatota</taxon>
        <taxon>Thermoplasmata</taxon>
        <taxon>Candidatus Thermoprofundales</taxon>
    </lineage>
</organism>
<keyword evidence="3" id="KW-0812">Transmembrane</keyword>